<evidence type="ECO:0000259" key="10">
    <source>
        <dbReference type="PROSITE" id="PS50109"/>
    </source>
</evidence>
<dbReference type="CDD" id="cd00082">
    <property type="entry name" value="HisKA"/>
    <property type="match status" value="1"/>
</dbReference>
<evidence type="ECO:0000256" key="1">
    <source>
        <dbReference type="ARBA" id="ARBA00000085"/>
    </source>
</evidence>
<dbReference type="EMBL" id="JACHOQ010000004">
    <property type="protein sequence ID" value="MBB5740303.1"/>
    <property type="molecule type" value="Genomic_DNA"/>
</dbReference>
<dbReference type="PANTHER" id="PTHR43047">
    <property type="entry name" value="TWO-COMPONENT HISTIDINE PROTEIN KINASE"/>
    <property type="match status" value="1"/>
</dbReference>
<feature type="domain" description="Histidine kinase" evidence="10">
    <location>
        <begin position="357"/>
        <end position="575"/>
    </location>
</feature>
<dbReference type="FunFam" id="1.10.287.130:FF:000001">
    <property type="entry name" value="Two-component sensor histidine kinase"/>
    <property type="match status" value="1"/>
</dbReference>
<dbReference type="PROSITE" id="PS50110">
    <property type="entry name" value="RESPONSE_REGULATORY"/>
    <property type="match status" value="2"/>
</dbReference>
<proteinExistence type="predicted"/>
<keyword evidence="6" id="KW-0902">Two-component regulatory system</keyword>
<evidence type="ECO:0000256" key="2">
    <source>
        <dbReference type="ARBA" id="ARBA00012438"/>
    </source>
</evidence>
<dbReference type="Proteomes" id="UP000527324">
    <property type="component" value="Unassembled WGS sequence"/>
</dbReference>
<dbReference type="GO" id="GO:0009927">
    <property type="term" value="F:histidine phosphotransfer kinase activity"/>
    <property type="evidence" value="ECO:0007669"/>
    <property type="project" value="TreeGrafter"/>
</dbReference>
<dbReference type="Pfam" id="PF00072">
    <property type="entry name" value="Response_reg"/>
    <property type="match status" value="2"/>
</dbReference>
<dbReference type="Pfam" id="PF13426">
    <property type="entry name" value="PAS_9"/>
    <property type="match status" value="1"/>
</dbReference>
<feature type="modified residue" description="4-aspartylphosphate" evidence="8">
    <location>
        <position position="755"/>
    </location>
</feature>
<dbReference type="InterPro" id="IPR005467">
    <property type="entry name" value="His_kinase_dom"/>
</dbReference>
<dbReference type="EC" id="2.7.13.3" evidence="2"/>
<dbReference type="InterPro" id="IPR036890">
    <property type="entry name" value="HATPase_C_sf"/>
</dbReference>
<evidence type="ECO:0000256" key="3">
    <source>
        <dbReference type="ARBA" id="ARBA00022553"/>
    </source>
</evidence>
<dbReference type="InterPro" id="IPR036097">
    <property type="entry name" value="HisK_dim/P_sf"/>
</dbReference>
<dbReference type="SMART" id="SM00448">
    <property type="entry name" value="REC"/>
    <property type="match status" value="2"/>
</dbReference>
<evidence type="ECO:0000259" key="12">
    <source>
        <dbReference type="PROSITE" id="PS50112"/>
    </source>
</evidence>
<gene>
    <name evidence="13" type="ORF">GGQ93_002021</name>
</gene>
<keyword evidence="14" id="KW-1185">Reference proteome</keyword>
<dbReference type="CDD" id="cd16922">
    <property type="entry name" value="HATPase_EvgS-ArcB-TorS-like"/>
    <property type="match status" value="1"/>
</dbReference>
<dbReference type="GO" id="GO:0005886">
    <property type="term" value="C:plasma membrane"/>
    <property type="evidence" value="ECO:0007669"/>
    <property type="project" value="TreeGrafter"/>
</dbReference>
<dbReference type="PROSITE" id="PS50112">
    <property type="entry name" value="PAS"/>
    <property type="match status" value="1"/>
</dbReference>
<dbReference type="InterPro" id="IPR003594">
    <property type="entry name" value="HATPase_dom"/>
</dbReference>
<dbReference type="SMART" id="SM00387">
    <property type="entry name" value="HATPase_c"/>
    <property type="match status" value="1"/>
</dbReference>
<evidence type="ECO:0000256" key="6">
    <source>
        <dbReference type="ARBA" id="ARBA00023012"/>
    </source>
</evidence>
<dbReference type="InterPro" id="IPR000014">
    <property type="entry name" value="PAS"/>
</dbReference>
<dbReference type="InterPro" id="IPR003661">
    <property type="entry name" value="HisK_dim/P_dom"/>
</dbReference>
<feature type="domain" description="Response regulatory" evidence="11">
    <location>
        <begin position="586"/>
        <end position="701"/>
    </location>
</feature>
<dbReference type="NCBIfam" id="TIGR00229">
    <property type="entry name" value="sensory_box"/>
    <property type="match status" value="1"/>
</dbReference>
<dbReference type="CDD" id="cd00130">
    <property type="entry name" value="PAS"/>
    <property type="match status" value="1"/>
</dbReference>
<dbReference type="Gene3D" id="1.10.287.130">
    <property type="match status" value="1"/>
</dbReference>
<evidence type="ECO:0000256" key="7">
    <source>
        <dbReference type="ARBA" id="ARBA00023136"/>
    </source>
</evidence>
<keyword evidence="9" id="KW-0812">Transmembrane</keyword>
<dbReference type="InterPro" id="IPR001789">
    <property type="entry name" value="Sig_transdc_resp-reg_receiver"/>
</dbReference>
<dbReference type="Pfam" id="PF00512">
    <property type="entry name" value="HisKA"/>
    <property type="match status" value="1"/>
</dbReference>
<feature type="modified residue" description="4-aspartylphosphate" evidence="8">
    <location>
        <position position="635"/>
    </location>
</feature>
<feature type="domain" description="Response regulatory" evidence="11">
    <location>
        <begin position="708"/>
        <end position="817"/>
    </location>
</feature>
<evidence type="ECO:0000313" key="14">
    <source>
        <dbReference type="Proteomes" id="UP000527324"/>
    </source>
</evidence>
<feature type="domain" description="PAS" evidence="12">
    <location>
        <begin position="226"/>
        <end position="268"/>
    </location>
</feature>
<accession>A0A7W9C746</accession>
<protein>
    <recommendedName>
        <fullName evidence="2">histidine kinase</fullName>
        <ecNumber evidence="2">2.7.13.3</ecNumber>
    </recommendedName>
</protein>
<dbReference type="PROSITE" id="PS50109">
    <property type="entry name" value="HIS_KIN"/>
    <property type="match status" value="1"/>
</dbReference>
<evidence type="ECO:0000256" key="9">
    <source>
        <dbReference type="SAM" id="Phobius"/>
    </source>
</evidence>
<keyword evidence="7 9" id="KW-0472">Membrane</keyword>
<dbReference type="Pfam" id="PF02518">
    <property type="entry name" value="HATPase_c"/>
    <property type="match status" value="1"/>
</dbReference>
<comment type="caution">
    <text evidence="13">The sequence shown here is derived from an EMBL/GenBank/DDBJ whole genome shotgun (WGS) entry which is preliminary data.</text>
</comment>
<dbReference type="InterPro" id="IPR011006">
    <property type="entry name" value="CheY-like_superfamily"/>
</dbReference>
<keyword evidence="3 8" id="KW-0597">Phosphoprotein</keyword>
<dbReference type="AlphaFoldDB" id="A0A7W9C746"/>
<feature type="transmembrane region" description="Helical" evidence="9">
    <location>
        <begin position="189"/>
        <end position="213"/>
    </location>
</feature>
<dbReference type="SUPFAM" id="SSF55785">
    <property type="entry name" value="PYP-like sensor domain (PAS domain)"/>
    <property type="match status" value="1"/>
</dbReference>
<dbReference type="InterPro" id="IPR004358">
    <property type="entry name" value="Sig_transdc_His_kin-like_C"/>
</dbReference>
<dbReference type="Gene3D" id="3.30.450.20">
    <property type="entry name" value="PAS domain"/>
    <property type="match status" value="1"/>
</dbReference>
<keyword evidence="5" id="KW-0418">Kinase</keyword>
<keyword evidence="9" id="KW-1133">Transmembrane helix</keyword>
<dbReference type="GO" id="GO:0000155">
    <property type="term" value="F:phosphorelay sensor kinase activity"/>
    <property type="evidence" value="ECO:0007669"/>
    <property type="project" value="InterPro"/>
</dbReference>
<dbReference type="CDD" id="cd19410">
    <property type="entry name" value="HK9-like_sensor"/>
    <property type="match status" value="1"/>
</dbReference>
<dbReference type="Pfam" id="PF05227">
    <property type="entry name" value="CHASE3"/>
    <property type="match status" value="1"/>
</dbReference>
<dbReference type="FunFam" id="3.30.565.10:FF:000006">
    <property type="entry name" value="Sensor histidine kinase WalK"/>
    <property type="match status" value="1"/>
</dbReference>
<dbReference type="InterPro" id="IPR007891">
    <property type="entry name" value="CHASE3"/>
</dbReference>
<dbReference type="SUPFAM" id="SSF55874">
    <property type="entry name" value="ATPase domain of HSP90 chaperone/DNA topoisomerase II/histidine kinase"/>
    <property type="match status" value="1"/>
</dbReference>
<dbReference type="SMART" id="SM00091">
    <property type="entry name" value="PAS"/>
    <property type="match status" value="1"/>
</dbReference>
<organism evidence="13 14">
    <name type="scientific">Brevundimonas aurantiaca</name>
    <dbReference type="NCBI Taxonomy" id="74316"/>
    <lineage>
        <taxon>Bacteria</taxon>
        <taxon>Pseudomonadati</taxon>
        <taxon>Pseudomonadota</taxon>
        <taxon>Alphaproteobacteria</taxon>
        <taxon>Caulobacterales</taxon>
        <taxon>Caulobacteraceae</taxon>
        <taxon>Brevundimonas</taxon>
    </lineage>
</organism>
<evidence type="ECO:0000256" key="4">
    <source>
        <dbReference type="ARBA" id="ARBA00022679"/>
    </source>
</evidence>
<keyword evidence="4" id="KW-0808">Transferase</keyword>
<dbReference type="SUPFAM" id="SSF52172">
    <property type="entry name" value="CheY-like"/>
    <property type="match status" value="2"/>
</dbReference>
<evidence type="ECO:0000256" key="5">
    <source>
        <dbReference type="ARBA" id="ARBA00022777"/>
    </source>
</evidence>
<comment type="catalytic activity">
    <reaction evidence="1">
        <text>ATP + protein L-histidine = ADP + protein N-phospho-L-histidine.</text>
        <dbReference type="EC" id="2.7.13.3"/>
    </reaction>
</comment>
<dbReference type="SMART" id="SM00388">
    <property type="entry name" value="HisKA"/>
    <property type="match status" value="1"/>
</dbReference>
<dbReference type="CDD" id="cd17546">
    <property type="entry name" value="REC_hyHK_CKI1_RcsC-like"/>
    <property type="match status" value="1"/>
</dbReference>
<dbReference type="Gene3D" id="3.40.50.2300">
    <property type="match status" value="2"/>
</dbReference>
<dbReference type="SUPFAM" id="SSF47384">
    <property type="entry name" value="Homodimeric domain of signal transducing histidine kinase"/>
    <property type="match status" value="1"/>
</dbReference>
<evidence type="ECO:0000313" key="13">
    <source>
        <dbReference type="EMBL" id="MBB5740303.1"/>
    </source>
</evidence>
<evidence type="ECO:0000256" key="8">
    <source>
        <dbReference type="PROSITE-ProRule" id="PRU00169"/>
    </source>
</evidence>
<reference evidence="13 14" key="1">
    <citation type="submission" date="2020-08" db="EMBL/GenBank/DDBJ databases">
        <title>Genomic Encyclopedia of Type Strains, Phase IV (KMG-IV): sequencing the most valuable type-strain genomes for metagenomic binning, comparative biology and taxonomic classification.</title>
        <authorList>
            <person name="Goeker M."/>
        </authorList>
    </citation>
    <scope>NUCLEOTIDE SEQUENCE [LARGE SCALE GENOMIC DNA]</scope>
    <source>
        <strain evidence="13 14">DSM 4731</strain>
    </source>
</reference>
<evidence type="ECO:0000259" key="11">
    <source>
        <dbReference type="PROSITE" id="PS50110"/>
    </source>
</evidence>
<dbReference type="RefSeq" id="WP_183216746.1">
    <property type="nucleotide sequence ID" value="NZ_DAIRIP010000010.1"/>
</dbReference>
<sequence length="825" mass="89635">MLRQLGRRRFRLAIALAGAVVTLLLAATGVTLQREFSSADALRDAVEQSYDTRLQIQSVFSLVQDAETGQRGYIITGDETFLEPYDRALDRLDAQMNKLAGLSAKDPPQAENQRLLSERVRQKRLEMQRTIALRESGQASAAISLVISGRGKLTMDDIRQIVDRMTQREADLLSALSADARERTRHTEFLVALMFKVLVLTALGTAFLVWRYLATRSALLERLEAAAARHSATLDSAFDAIVTLNPSGSIETLNPAAERLFGWSAPEVERRDVGLLVDDLAENGEGAFLDRLDASHGDLEQGLLLELTGKRRDGARFPVDVALAAMDLPTGRHVVAVIRDATERRRIAEMKDAFVSTVSHELRTPLTSIAGSLGLVAAGAGGRLPEKAARLIDIAHANSRRLVRLINDILDVEKLEAGQLKMTLAPLDLRDVAARAVEGIQGYADQLGVGVSLNDGPPAPVRGDGDRLIQVATNLLSNAVKFSPSGGEVRVTVNPETRIARLSVSDRGPGIADEFRSRIFGKFAQADSTDAREKGGTGLGLAIAKEIAERHGGRLWFESAEGEGATFHLDLPLDQADAAHDEEAVRLLICEDDPDAARILVEMLSYEGFKADVADTAREALTLARRAPYAAALIDLQLPDADGVSLIRQLKADEATRAMPVVVVSGDVARGRVRGRSLEVADWVEKPVDQDRLRQAVRALFSADDKPVVLHVDDDRDILEVTRQALDTVEVVPVESLAAAREALARRRPDLVILDLGLPDGNGLDLLPLLTEEDGRTIPVIIYSAQDMDREAAPAVQAVLIKSRMSLTQLARTVRRLAPRARGVA</sequence>
<dbReference type="InterPro" id="IPR035965">
    <property type="entry name" value="PAS-like_dom_sf"/>
</dbReference>
<name>A0A7W9C746_9CAUL</name>
<dbReference type="PRINTS" id="PR00344">
    <property type="entry name" value="BCTRLSENSOR"/>
</dbReference>
<dbReference type="CDD" id="cd00156">
    <property type="entry name" value="REC"/>
    <property type="match status" value="1"/>
</dbReference>
<dbReference type="Gene3D" id="3.30.565.10">
    <property type="entry name" value="Histidine kinase-like ATPase, C-terminal domain"/>
    <property type="match status" value="1"/>
</dbReference>
<dbReference type="PANTHER" id="PTHR43047:SF72">
    <property type="entry name" value="OSMOSENSING HISTIDINE PROTEIN KINASE SLN1"/>
    <property type="match status" value="1"/>
</dbReference>